<dbReference type="EMBL" id="KZ308418">
    <property type="protein sequence ID" value="KAG8229231.1"/>
    <property type="molecule type" value="Genomic_DNA"/>
</dbReference>
<dbReference type="SMART" id="SM01343">
    <property type="entry name" value="FATC"/>
    <property type="match status" value="1"/>
</dbReference>
<dbReference type="GO" id="GO:0005634">
    <property type="term" value="C:nucleus"/>
    <property type="evidence" value="ECO:0007669"/>
    <property type="project" value="TreeGrafter"/>
</dbReference>
<evidence type="ECO:0000256" key="1">
    <source>
        <dbReference type="SAM" id="MobiDB-lite"/>
    </source>
</evidence>
<dbReference type="Pfam" id="PF02260">
    <property type="entry name" value="FATC"/>
    <property type="match status" value="1"/>
</dbReference>
<name>A0A8K0K6E1_LADFU</name>
<feature type="region of interest" description="Disordered" evidence="1">
    <location>
        <begin position="123"/>
        <end position="147"/>
    </location>
</feature>
<dbReference type="PROSITE" id="PS51190">
    <property type="entry name" value="FATC"/>
    <property type="match status" value="1"/>
</dbReference>
<protein>
    <recommendedName>
        <fullName evidence="6">Non-specific serine/threonine protein kinase</fullName>
    </recommendedName>
</protein>
<organism evidence="4 5">
    <name type="scientific">Ladona fulva</name>
    <name type="common">Scarce chaser dragonfly</name>
    <name type="synonym">Libellula fulva</name>
    <dbReference type="NCBI Taxonomy" id="123851"/>
    <lineage>
        <taxon>Eukaryota</taxon>
        <taxon>Metazoa</taxon>
        <taxon>Ecdysozoa</taxon>
        <taxon>Arthropoda</taxon>
        <taxon>Hexapoda</taxon>
        <taxon>Insecta</taxon>
        <taxon>Pterygota</taxon>
        <taxon>Palaeoptera</taxon>
        <taxon>Odonata</taxon>
        <taxon>Epiprocta</taxon>
        <taxon>Anisoptera</taxon>
        <taxon>Libelluloidea</taxon>
        <taxon>Libellulidae</taxon>
        <taxon>Ladona</taxon>
    </lineage>
</organism>
<dbReference type="SUPFAM" id="SSF56112">
    <property type="entry name" value="Protein kinase-like (PK-like)"/>
    <property type="match status" value="1"/>
</dbReference>
<evidence type="ECO:0000259" key="3">
    <source>
        <dbReference type="PROSITE" id="PS51190"/>
    </source>
</evidence>
<feature type="region of interest" description="Disordered" evidence="1">
    <location>
        <begin position="61"/>
        <end position="103"/>
    </location>
</feature>
<dbReference type="InterPro" id="IPR036940">
    <property type="entry name" value="PI3/4_kinase_cat_sf"/>
</dbReference>
<sequence length="208" mass="22286">MFGFSFYFKVTGIEGTYRRTCESVMWVLRRNKDSLMAVLEAFVYDPLLNWRLMDTGAGGTNVGGASGPTSKGVGGPSSKARSTSSTNVPTTVASSITSTKLQNSGGADSAVVVSDTAVTTLSTRDSNDAADGTSGAPLQSKHHAGCQQPEALNKKALAIVTRVREKLTGRDFSHEEALDVKHQVELLIQQATSNENLCQCYIGWCPFW</sequence>
<evidence type="ECO:0008006" key="6">
    <source>
        <dbReference type="Google" id="ProtNLM"/>
    </source>
</evidence>
<feature type="domain" description="FATC" evidence="3">
    <location>
        <begin position="176"/>
        <end position="208"/>
    </location>
</feature>
<dbReference type="InterPro" id="IPR000403">
    <property type="entry name" value="PI3/4_kinase_cat_dom"/>
</dbReference>
<dbReference type="PANTHER" id="PTHR11139">
    <property type="entry name" value="ATAXIA TELANGIECTASIA MUTATED ATM -RELATED"/>
    <property type="match status" value="1"/>
</dbReference>
<dbReference type="GO" id="GO:0038202">
    <property type="term" value="P:TORC1 signaling"/>
    <property type="evidence" value="ECO:0007669"/>
    <property type="project" value="TreeGrafter"/>
</dbReference>
<dbReference type="InterPro" id="IPR011009">
    <property type="entry name" value="Kinase-like_dom_sf"/>
</dbReference>
<dbReference type="InterPro" id="IPR003152">
    <property type="entry name" value="FATC_dom"/>
</dbReference>
<feature type="compositionally biased region" description="Polar residues" evidence="1">
    <location>
        <begin position="79"/>
        <end position="103"/>
    </location>
</feature>
<dbReference type="AlphaFoldDB" id="A0A8K0K6E1"/>
<dbReference type="GO" id="GO:0005737">
    <property type="term" value="C:cytoplasm"/>
    <property type="evidence" value="ECO:0007669"/>
    <property type="project" value="TreeGrafter"/>
</dbReference>
<proteinExistence type="predicted"/>
<dbReference type="Gene3D" id="1.10.1070.11">
    <property type="entry name" value="Phosphatidylinositol 3-/4-kinase, catalytic domain"/>
    <property type="match status" value="1"/>
</dbReference>
<dbReference type="GO" id="GO:0016242">
    <property type="term" value="P:negative regulation of macroautophagy"/>
    <property type="evidence" value="ECO:0007669"/>
    <property type="project" value="TreeGrafter"/>
</dbReference>
<comment type="caution">
    <text evidence="4">The sequence shown here is derived from an EMBL/GenBank/DDBJ whole genome shotgun (WGS) entry which is preliminary data.</text>
</comment>
<keyword evidence="5" id="KW-1185">Reference proteome</keyword>
<dbReference type="Proteomes" id="UP000792457">
    <property type="component" value="Unassembled WGS sequence"/>
</dbReference>
<dbReference type="Pfam" id="PF00454">
    <property type="entry name" value="PI3_PI4_kinase"/>
    <property type="match status" value="1"/>
</dbReference>
<dbReference type="PANTHER" id="PTHR11139:SF9">
    <property type="entry name" value="SERINE_THREONINE-PROTEIN KINASE MTOR"/>
    <property type="match status" value="1"/>
</dbReference>
<reference evidence="4" key="2">
    <citation type="submission" date="2017-10" db="EMBL/GenBank/DDBJ databases">
        <title>Ladona fulva Genome sequencing and assembly.</title>
        <authorList>
            <person name="Murali S."/>
            <person name="Richards S."/>
            <person name="Bandaranaike D."/>
            <person name="Bellair M."/>
            <person name="Blankenburg K."/>
            <person name="Chao H."/>
            <person name="Dinh H."/>
            <person name="Doddapaneni H."/>
            <person name="Dugan-Rocha S."/>
            <person name="Elkadiri S."/>
            <person name="Gnanaolivu R."/>
            <person name="Hernandez B."/>
            <person name="Skinner E."/>
            <person name="Javaid M."/>
            <person name="Lee S."/>
            <person name="Li M."/>
            <person name="Ming W."/>
            <person name="Munidasa M."/>
            <person name="Muniz J."/>
            <person name="Nguyen L."/>
            <person name="Hughes D."/>
            <person name="Osuji N."/>
            <person name="Pu L.-L."/>
            <person name="Puazo M."/>
            <person name="Qu C."/>
            <person name="Quiroz J."/>
            <person name="Raj R."/>
            <person name="Weissenberger G."/>
            <person name="Xin Y."/>
            <person name="Zou X."/>
            <person name="Han Y."/>
            <person name="Worley K."/>
            <person name="Muzny D."/>
            <person name="Gibbs R."/>
        </authorList>
    </citation>
    <scope>NUCLEOTIDE SEQUENCE</scope>
    <source>
        <strain evidence="4">Sampled in the wild</strain>
    </source>
</reference>
<dbReference type="GO" id="GO:0004674">
    <property type="term" value="F:protein serine/threonine kinase activity"/>
    <property type="evidence" value="ECO:0007669"/>
    <property type="project" value="TreeGrafter"/>
</dbReference>
<dbReference type="PROSITE" id="PS50290">
    <property type="entry name" value="PI3_4_KINASE_3"/>
    <property type="match status" value="1"/>
</dbReference>
<evidence type="ECO:0000313" key="4">
    <source>
        <dbReference type="EMBL" id="KAG8229231.1"/>
    </source>
</evidence>
<dbReference type="InterPro" id="IPR050517">
    <property type="entry name" value="DDR_Repair_Kinase"/>
</dbReference>
<gene>
    <name evidence="4" type="ORF">J437_LFUL001476</name>
</gene>
<accession>A0A8K0K6E1</accession>
<evidence type="ECO:0000259" key="2">
    <source>
        <dbReference type="PROSITE" id="PS50290"/>
    </source>
</evidence>
<dbReference type="GO" id="GO:0031931">
    <property type="term" value="C:TORC1 complex"/>
    <property type="evidence" value="ECO:0007669"/>
    <property type="project" value="TreeGrafter"/>
</dbReference>
<dbReference type="OrthoDB" id="381190at2759"/>
<reference evidence="4" key="1">
    <citation type="submission" date="2013-04" db="EMBL/GenBank/DDBJ databases">
        <authorList>
            <person name="Qu J."/>
            <person name="Murali S.C."/>
            <person name="Bandaranaike D."/>
            <person name="Bellair M."/>
            <person name="Blankenburg K."/>
            <person name="Chao H."/>
            <person name="Dinh H."/>
            <person name="Doddapaneni H."/>
            <person name="Downs B."/>
            <person name="Dugan-Rocha S."/>
            <person name="Elkadiri S."/>
            <person name="Gnanaolivu R.D."/>
            <person name="Hernandez B."/>
            <person name="Javaid M."/>
            <person name="Jayaseelan J.C."/>
            <person name="Lee S."/>
            <person name="Li M."/>
            <person name="Ming W."/>
            <person name="Munidasa M."/>
            <person name="Muniz J."/>
            <person name="Nguyen L."/>
            <person name="Ongeri F."/>
            <person name="Osuji N."/>
            <person name="Pu L.-L."/>
            <person name="Puazo M."/>
            <person name="Qu C."/>
            <person name="Quiroz J."/>
            <person name="Raj R."/>
            <person name="Weissenberger G."/>
            <person name="Xin Y."/>
            <person name="Zou X."/>
            <person name="Han Y."/>
            <person name="Richards S."/>
            <person name="Worley K."/>
            <person name="Muzny D."/>
            <person name="Gibbs R."/>
        </authorList>
    </citation>
    <scope>NUCLEOTIDE SEQUENCE</scope>
    <source>
        <strain evidence="4">Sampled in the wild</strain>
    </source>
</reference>
<dbReference type="GO" id="GO:0031932">
    <property type="term" value="C:TORC2 complex"/>
    <property type="evidence" value="ECO:0007669"/>
    <property type="project" value="TreeGrafter"/>
</dbReference>
<evidence type="ECO:0000313" key="5">
    <source>
        <dbReference type="Proteomes" id="UP000792457"/>
    </source>
</evidence>
<feature type="domain" description="PI3K/PI4K catalytic" evidence="2">
    <location>
        <begin position="1"/>
        <end position="91"/>
    </location>
</feature>